<evidence type="ECO:0000313" key="3">
    <source>
        <dbReference type="Proteomes" id="UP000015105"/>
    </source>
</evidence>
<protein>
    <submittedName>
        <fullName evidence="2">Uncharacterized protein</fullName>
    </submittedName>
</protein>
<keyword evidence="1" id="KW-0812">Transmembrane</keyword>
<keyword evidence="3" id="KW-1185">Reference proteome</keyword>
<accession>A0A453LK35</accession>
<reference evidence="2" key="4">
    <citation type="submission" date="2019-03" db="UniProtKB">
        <authorList>
            <consortium name="EnsemblPlants"/>
        </authorList>
    </citation>
    <scope>IDENTIFICATION</scope>
</reference>
<reference evidence="2" key="5">
    <citation type="journal article" date="2021" name="G3 (Bethesda)">
        <title>Aegilops tauschii genome assembly Aet v5.0 features greater sequence contiguity and improved annotation.</title>
        <authorList>
            <person name="Wang L."/>
            <person name="Zhu T."/>
            <person name="Rodriguez J.C."/>
            <person name="Deal K.R."/>
            <person name="Dubcovsky J."/>
            <person name="McGuire P.E."/>
            <person name="Lux T."/>
            <person name="Spannagl M."/>
            <person name="Mayer K.F.X."/>
            <person name="Baldrich P."/>
            <person name="Meyers B.C."/>
            <person name="Huo N."/>
            <person name="Gu Y.Q."/>
            <person name="Zhou H."/>
            <person name="Devos K.M."/>
            <person name="Bennetzen J.L."/>
            <person name="Unver T."/>
            <person name="Budak H."/>
            <person name="Gulick P.J."/>
            <person name="Galiba G."/>
            <person name="Kalapos B."/>
            <person name="Nelson D.R."/>
            <person name="Li P."/>
            <person name="You F.M."/>
            <person name="Luo M.C."/>
            <person name="Dvorak J."/>
        </authorList>
    </citation>
    <scope>NUCLEOTIDE SEQUENCE [LARGE SCALE GENOMIC DNA]</scope>
    <source>
        <strain evidence="2">cv. AL8/78</strain>
    </source>
</reference>
<evidence type="ECO:0000256" key="1">
    <source>
        <dbReference type="SAM" id="Phobius"/>
    </source>
</evidence>
<reference evidence="3" key="1">
    <citation type="journal article" date="2014" name="Science">
        <title>Ancient hybridizations among the ancestral genomes of bread wheat.</title>
        <authorList>
            <consortium name="International Wheat Genome Sequencing Consortium,"/>
            <person name="Marcussen T."/>
            <person name="Sandve S.R."/>
            <person name="Heier L."/>
            <person name="Spannagl M."/>
            <person name="Pfeifer M."/>
            <person name="Jakobsen K.S."/>
            <person name="Wulff B.B."/>
            <person name="Steuernagel B."/>
            <person name="Mayer K.F."/>
            <person name="Olsen O.A."/>
        </authorList>
    </citation>
    <scope>NUCLEOTIDE SEQUENCE [LARGE SCALE GENOMIC DNA]</scope>
    <source>
        <strain evidence="3">cv. AL8/78</strain>
    </source>
</reference>
<name>A0A453LK35_AEGTS</name>
<evidence type="ECO:0000313" key="2">
    <source>
        <dbReference type="EnsemblPlants" id="AET5Gv20806000.2"/>
    </source>
</evidence>
<proteinExistence type="predicted"/>
<dbReference type="Gramene" id="AET5Gv20806000.2">
    <property type="protein sequence ID" value="AET5Gv20806000.2"/>
    <property type="gene ID" value="AET5Gv20806000"/>
</dbReference>
<feature type="transmembrane region" description="Helical" evidence="1">
    <location>
        <begin position="16"/>
        <end position="36"/>
    </location>
</feature>
<dbReference type="AlphaFoldDB" id="A0A453LK35"/>
<keyword evidence="1" id="KW-0472">Membrane</keyword>
<sequence length="156" mass="17877">MENAKNLHKQVQSKTSVFPITGIIYMIIHQCIMYFFQSAITSVASHFLLHLFEHKSATTCSHGISFRFVAFRSLSCLGNHHDVQPRRCQPTTPASIGNLLFLILLPWTSVWNIEGLTNQKHFNSSHQSAYVLAQSAQPFHVTDQWTYGRYINQRLV</sequence>
<reference evidence="2" key="3">
    <citation type="journal article" date="2017" name="Nature">
        <title>Genome sequence of the progenitor of the wheat D genome Aegilops tauschii.</title>
        <authorList>
            <person name="Luo M.C."/>
            <person name="Gu Y.Q."/>
            <person name="Puiu D."/>
            <person name="Wang H."/>
            <person name="Twardziok S.O."/>
            <person name="Deal K.R."/>
            <person name="Huo N."/>
            <person name="Zhu T."/>
            <person name="Wang L."/>
            <person name="Wang Y."/>
            <person name="McGuire P.E."/>
            <person name="Liu S."/>
            <person name="Long H."/>
            <person name="Ramasamy R.K."/>
            <person name="Rodriguez J.C."/>
            <person name="Van S.L."/>
            <person name="Yuan L."/>
            <person name="Wang Z."/>
            <person name="Xia Z."/>
            <person name="Xiao L."/>
            <person name="Anderson O.D."/>
            <person name="Ouyang S."/>
            <person name="Liang Y."/>
            <person name="Zimin A.V."/>
            <person name="Pertea G."/>
            <person name="Qi P."/>
            <person name="Bennetzen J.L."/>
            <person name="Dai X."/>
            <person name="Dawson M.W."/>
            <person name="Muller H.G."/>
            <person name="Kugler K."/>
            <person name="Rivarola-Duarte L."/>
            <person name="Spannagl M."/>
            <person name="Mayer K.F.X."/>
            <person name="Lu F.H."/>
            <person name="Bevan M.W."/>
            <person name="Leroy P."/>
            <person name="Li P."/>
            <person name="You F.M."/>
            <person name="Sun Q."/>
            <person name="Liu Z."/>
            <person name="Lyons E."/>
            <person name="Wicker T."/>
            <person name="Salzberg S.L."/>
            <person name="Devos K.M."/>
            <person name="Dvorak J."/>
        </authorList>
    </citation>
    <scope>NUCLEOTIDE SEQUENCE [LARGE SCALE GENOMIC DNA]</scope>
    <source>
        <strain evidence="2">cv. AL8/78</strain>
    </source>
</reference>
<dbReference type="EnsemblPlants" id="AET5Gv20806000.2">
    <property type="protein sequence ID" value="AET5Gv20806000.2"/>
    <property type="gene ID" value="AET5Gv20806000"/>
</dbReference>
<keyword evidence="1" id="KW-1133">Transmembrane helix</keyword>
<dbReference type="Proteomes" id="UP000015105">
    <property type="component" value="Chromosome 5D"/>
</dbReference>
<organism evidence="2 3">
    <name type="scientific">Aegilops tauschii subsp. strangulata</name>
    <name type="common">Goatgrass</name>
    <dbReference type="NCBI Taxonomy" id="200361"/>
    <lineage>
        <taxon>Eukaryota</taxon>
        <taxon>Viridiplantae</taxon>
        <taxon>Streptophyta</taxon>
        <taxon>Embryophyta</taxon>
        <taxon>Tracheophyta</taxon>
        <taxon>Spermatophyta</taxon>
        <taxon>Magnoliopsida</taxon>
        <taxon>Liliopsida</taxon>
        <taxon>Poales</taxon>
        <taxon>Poaceae</taxon>
        <taxon>BOP clade</taxon>
        <taxon>Pooideae</taxon>
        <taxon>Triticodae</taxon>
        <taxon>Triticeae</taxon>
        <taxon>Triticinae</taxon>
        <taxon>Aegilops</taxon>
    </lineage>
</organism>
<reference evidence="3" key="2">
    <citation type="journal article" date="2017" name="Nat. Plants">
        <title>The Aegilops tauschii genome reveals multiple impacts of transposons.</title>
        <authorList>
            <person name="Zhao G."/>
            <person name="Zou C."/>
            <person name="Li K."/>
            <person name="Wang K."/>
            <person name="Li T."/>
            <person name="Gao L."/>
            <person name="Zhang X."/>
            <person name="Wang H."/>
            <person name="Yang Z."/>
            <person name="Liu X."/>
            <person name="Jiang W."/>
            <person name="Mao L."/>
            <person name="Kong X."/>
            <person name="Jiao Y."/>
            <person name="Jia J."/>
        </authorList>
    </citation>
    <scope>NUCLEOTIDE SEQUENCE [LARGE SCALE GENOMIC DNA]</scope>
    <source>
        <strain evidence="3">cv. AL8/78</strain>
    </source>
</reference>